<dbReference type="GO" id="GO:0006950">
    <property type="term" value="P:response to stress"/>
    <property type="evidence" value="ECO:0007669"/>
    <property type="project" value="TreeGrafter"/>
</dbReference>
<feature type="domain" description="HTH marR-type" evidence="4">
    <location>
        <begin position="6"/>
        <end position="138"/>
    </location>
</feature>
<dbReference type="PROSITE" id="PS01117">
    <property type="entry name" value="HTH_MARR_1"/>
    <property type="match status" value="1"/>
</dbReference>
<dbReference type="InterPro" id="IPR000835">
    <property type="entry name" value="HTH_MarR-typ"/>
</dbReference>
<dbReference type="GO" id="GO:0003677">
    <property type="term" value="F:DNA binding"/>
    <property type="evidence" value="ECO:0007669"/>
    <property type="project" value="UniProtKB-KW"/>
</dbReference>
<keyword evidence="6" id="KW-1185">Reference proteome</keyword>
<dbReference type="AlphaFoldDB" id="A0A0L1JS86"/>
<keyword evidence="1" id="KW-0805">Transcription regulation</keyword>
<dbReference type="PRINTS" id="PR00598">
    <property type="entry name" value="HTHMARR"/>
</dbReference>
<dbReference type="InterPro" id="IPR023187">
    <property type="entry name" value="Tscrpt_reg_MarR-type_CS"/>
</dbReference>
<dbReference type="SUPFAM" id="SSF46785">
    <property type="entry name" value="Winged helix' DNA-binding domain"/>
    <property type="match status" value="1"/>
</dbReference>
<accession>A0A0L1JS86</accession>
<proteinExistence type="predicted"/>
<dbReference type="EMBL" id="AQQZ01000002">
    <property type="protein sequence ID" value="KNG94615.1"/>
    <property type="molecule type" value="Genomic_DNA"/>
</dbReference>
<dbReference type="PROSITE" id="PS50995">
    <property type="entry name" value="HTH_MARR_2"/>
    <property type="match status" value="1"/>
</dbReference>
<protein>
    <recommendedName>
        <fullName evidence="4">HTH marR-type domain-containing protein</fullName>
    </recommendedName>
</protein>
<evidence type="ECO:0000313" key="5">
    <source>
        <dbReference type="EMBL" id="KNG94615.1"/>
    </source>
</evidence>
<evidence type="ECO:0000259" key="4">
    <source>
        <dbReference type="PROSITE" id="PS50995"/>
    </source>
</evidence>
<evidence type="ECO:0000256" key="1">
    <source>
        <dbReference type="ARBA" id="ARBA00023015"/>
    </source>
</evidence>
<comment type="caution">
    <text evidence="5">The sequence shown here is derived from an EMBL/GenBank/DDBJ whole genome shotgun (WGS) entry which is preliminary data.</text>
</comment>
<dbReference type="Proteomes" id="UP000036938">
    <property type="component" value="Unassembled WGS sequence"/>
</dbReference>
<sequence length="148" mass="17307">MVRMKDDLIRSLIHDVAHQLRLRIDEALRPYDLTRVTWLAISIVDQNEMLTQSELAARLELGTAATGKLIDRLEERGLVRRHDHPDDRRANLLSITDQARDLLERIEPIGEFLREDVLQDLGQHERQRLRQSLQTIKCRLTEDRSQVA</sequence>
<organism evidence="5 6">
    <name type="scientific">Pseudaestuariivita atlantica</name>
    <dbReference type="NCBI Taxonomy" id="1317121"/>
    <lineage>
        <taxon>Bacteria</taxon>
        <taxon>Pseudomonadati</taxon>
        <taxon>Pseudomonadota</taxon>
        <taxon>Alphaproteobacteria</taxon>
        <taxon>Rhodobacterales</taxon>
        <taxon>Paracoccaceae</taxon>
        <taxon>Pseudaestuariivita</taxon>
    </lineage>
</organism>
<dbReference type="SMART" id="SM00347">
    <property type="entry name" value="HTH_MARR"/>
    <property type="match status" value="1"/>
</dbReference>
<dbReference type="PANTHER" id="PTHR33164:SF43">
    <property type="entry name" value="HTH-TYPE TRANSCRIPTIONAL REPRESSOR YETL"/>
    <property type="match status" value="1"/>
</dbReference>
<dbReference type="InterPro" id="IPR039422">
    <property type="entry name" value="MarR/SlyA-like"/>
</dbReference>
<keyword evidence="3" id="KW-0804">Transcription</keyword>
<gene>
    <name evidence="5" type="ORF">ATO11_04220</name>
</gene>
<evidence type="ECO:0000256" key="3">
    <source>
        <dbReference type="ARBA" id="ARBA00023163"/>
    </source>
</evidence>
<dbReference type="PANTHER" id="PTHR33164">
    <property type="entry name" value="TRANSCRIPTIONAL REGULATOR, MARR FAMILY"/>
    <property type="match status" value="1"/>
</dbReference>
<dbReference type="Gene3D" id="1.10.10.10">
    <property type="entry name" value="Winged helix-like DNA-binding domain superfamily/Winged helix DNA-binding domain"/>
    <property type="match status" value="1"/>
</dbReference>
<dbReference type="InterPro" id="IPR036388">
    <property type="entry name" value="WH-like_DNA-bd_sf"/>
</dbReference>
<evidence type="ECO:0000313" key="6">
    <source>
        <dbReference type="Proteomes" id="UP000036938"/>
    </source>
</evidence>
<evidence type="ECO:0000256" key="2">
    <source>
        <dbReference type="ARBA" id="ARBA00023125"/>
    </source>
</evidence>
<reference evidence="5 6" key="1">
    <citation type="journal article" date="2015" name="Int. J. Syst. Evol. Microbiol.">
        <title>Aestuariivita atlantica sp. nov., isolated from deep sea sediment of the Atlantic Ocean.</title>
        <authorList>
            <person name="Li G."/>
            <person name="Lai Q."/>
            <person name="Du Y."/>
            <person name="Liu X."/>
            <person name="Sun F."/>
            <person name="Shao Z."/>
        </authorList>
    </citation>
    <scope>NUCLEOTIDE SEQUENCE [LARGE SCALE GENOMIC DNA]</scope>
    <source>
        <strain evidence="5 6">22II-S11-z3</strain>
    </source>
</reference>
<dbReference type="InterPro" id="IPR036390">
    <property type="entry name" value="WH_DNA-bd_sf"/>
</dbReference>
<name>A0A0L1JS86_9RHOB</name>
<dbReference type="GO" id="GO:0003700">
    <property type="term" value="F:DNA-binding transcription factor activity"/>
    <property type="evidence" value="ECO:0007669"/>
    <property type="project" value="InterPro"/>
</dbReference>
<dbReference type="Pfam" id="PF12802">
    <property type="entry name" value="MarR_2"/>
    <property type="match status" value="1"/>
</dbReference>
<dbReference type="STRING" id="1317121.ATO11_04220"/>
<keyword evidence="2" id="KW-0238">DNA-binding</keyword>